<dbReference type="RefSeq" id="WP_323250565.1">
    <property type="nucleotide sequence ID" value="NZ_JAYFUL010000024.1"/>
</dbReference>
<accession>A0ABU5QPP2</accession>
<dbReference type="PROSITE" id="PS00523">
    <property type="entry name" value="SULFATASE_1"/>
    <property type="match status" value="1"/>
</dbReference>
<dbReference type="Gene3D" id="3.30.1120.10">
    <property type="match status" value="1"/>
</dbReference>
<dbReference type="InterPro" id="IPR024607">
    <property type="entry name" value="Sulfatase_CS"/>
</dbReference>
<evidence type="ECO:0000256" key="2">
    <source>
        <dbReference type="ARBA" id="ARBA00022801"/>
    </source>
</evidence>
<dbReference type="Pfam" id="PF00884">
    <property type="entry name" value="Sulfatase"/>
    <property type="match status" value="1"/>
</dbReference>
<dbReference type="EMBL" id="JAYFUL010000024">
    <property type="protein sequence ID" value="MEA5259051.1"/>
    <property type="molecule type" value="Genomic_DNA"/>
</dbReference>
<comment type="caution">
    <text evidence="5">The sequence shown here is derived from an EMBL/GenBank/DDBJ whole genome shotgun (WGS) entry which is preliminary data.</text>
</comment>
<dbReference type="InterPro" id="IPR052701">
    <property type="entry name" value="GAG_Ulvan_Degrading_Sulfatases"/>
</dbReference>
<evidence type="ECO:0000313" key="6">
    <source>
        <dbReference type="Proteomes" id="UP001304671"/>
    </source>
</evidence>
<keyword evidence="2" id="KW-0378">Hydrolase</keyword>
<keyword evidence="6" id="KW-1185">Reference proteome</keyword>
<sequence length="481" mass="53663">MQKIILSLAFALFFIRSSPAQVTKNNKAPRPNIIFILADDLGYGDIGVNGQKLIKTPNIDKLAKQGVRFTQFYAGTSVCAPSRSSLLTGLHTGHTYIRGNKGVDPEGQEPIADSVLTVAEVLQKAGYQTAAFGKWGLGPVGSEGDPNKQGFDQFFGYNCQTLAHRYYPNHLWENGKKIILEANQNLRENKEYAPDIIQQKALDFVDHREKDKPFFLFLPYILPHAELLVPNDSIFEYYKSKLAKKPFKGNDYGVKATKGGYTSQEYPHAAFAAMVSRLDLYVGQILDKLKQEGLDKNTLVIFTSDNGPHKEGGADPDFFNSGGGFKGYKRDLYEGGIREPFIARWTNVIKPNSQNNHIGAFWDLFPTFSELAGVKVAKNIDGLSFAPTLKGNKAQSSHAYLYWEFHENGGIQAVRQGNWKAVKLNASINPDGAIELYDLAKDPKESKNLAKQYPDKVKELSKLINESHVESTLFPFLKQNK</sequence>
<dbReference type="PANTHER" id="PTHR43751">
    <property type="entry name" value="SULFATASE"/>
    <property type="match status" value="1"/>
</dbReference>
<organism evidence="5 6">
    <name type="scientific">Arcicella aquatica</name>
    <dbReference type="NCBI Taxonomy" id="217141"/>
    <lineage>
        <taxon>Bacteria</taxon>
        <taxon>Pseudomonadati</taxon>
        <taxon>Bacteroidota</taxon>
        <taxon>Cytophagia</taxon>
        <taxon>Cytophagales</taxon>
        <taxon>Flectobacillaceae</taxon>
        <taxon>Arcicella</taxon>
    </lineage>
</organism>
<feature type="domain" description="Sulfatase N-terminal" evidence="4">
    <location>
        <begin position="31"/>
        <end position="374"/>
    </location>
</feature>
<dbReference type="InterPro" id="IPR000917">
    <property type="entry name" value="Sulfatase_N"/>
</dbReference>
<dbReference type="Gene3D" id="3.40.720.10">
    <property type="entry name" value="Alkaline Phosphatase, subunit A"/>
    <property type="match status" value="1"/>
</dbReference>
<feature type="signal peptide" evidence="3">
    <location>
        <begin position="1"/>
        <end position="20"/>
    </location>
</feature>
<comment type="similarity">
    <text evidence="1">Belongs to the sulfatase family.</text>
</comment>
<dbReference type="InterPro" id="IPR017850">
    <property type="entry name" value="Alkaline_phosphatase_core_sf"/>
</dbReference>
<keyword evidence="3" id="KW-0732">Signal</keyword>
<dbReference type="Proteomes" id="UP001304671">
    <property type="component" value="Unassembled WGS sequence"/>
</dbReference>
<name>A0ABU5QPP2_9BACT</name>
<proteinExistence type="inferred from homology"/>
<feature type="chain" id="PRO_5045332829" evidence="3">
    <location>
        <begin position="21"/>
        <end position="481"/>
    </location>
</feature>
<dbReference type="CDD" id="cd16145">
    <property type="entry name" value="ARS_like"/>
    <property type="match status" value="1"/>
</dbReference>
<evidence type="ECO:0000313" key="5">
    <source>
        <dbReference type="EMBL" id="MEA5259051.1"/>
    </source>
</evidence>
<evidence type="ECO:0000259" key="4">
    <source>
        <dbReference type="Pfam" id="PF00884"/>
    </source>
</evidence>
<protein>
    <submittedName>
        <fullName evidence="5">Arylsulfatase</fullName>
    </submittedName>
</protein>
<dbReference type="SUPFAM" id="SSF53649">
    <property type="entry name" value="Alkaline phosphatase-like"/>
    <property type="match status" value="1"/>
</dbReference>
<evidence type="ECO:0000256" key="1">
    <source>
        <dbReference type="ARBA" id="ARBA00008779"/>
    </source>
</evidence>
<evidence type="ECO:0000256" key="3">
    <source>
        <dbReference type="SAM" id="SignalP"/>
    </source>
</evidence>
<reference evidence="5 6" key="1">
    <citation type="submission" date="2023-12" db="EMBL/GenBank/DDBJ databases">
        <title>Novel species of the genus Arcicella isolated from rivers.</title>
        <authorList>
            <person name="Lu H."/>
        </authorList>
    </citation>
    <scope>NUCLEOTIDE SEQUENCE [LARGE SCALE GENOMIC DNA]</scope>
    <source>
        <strain evidence="5 6">LMG 21963</strain>
    </source>
</reference>
<dbReference type="PANTHER" id="PTHR43751:SF3">
    <property type="entry name" value="SULFATASE N-TERMINAL DOMAIN-CONTAINING PROTEIN"/>
    <property type="match status" value="1"/>
</dbReference>
<gene>
    <name evidence="5" type="ORF">VB264_14740</name>
</gene>